<organism evidence="1 2">
    <name type="scientific">Sparassis crispa</name>
    <dbReference type="NCBI Taxonomy" id="139825"/>
    <lineage>
        <taxon>Eukaryota</taxon>
        <taxon>Fungi</taxon>
        <taxon>Dikarya</taxon>
        <taxon>Basidiomycota</taxon>
        <taxon>Agaricomycotina</taxon>
        <taxon>Agaricomycetes</taxon>
        <taxon>Polyporales</taxon>
        <taxon>Sparassidaceae</taxon>
        <taxon>Sparassis</taxon>
    </lineage>
</organism>
<keyword evidence="2" id="KW-1185">Reference proteome</keyword>
<dbReference type="Proteomes" id="UP000287166">
    <property type="component" value="Unassembled WGS sequence"/>
</dbReference>
<evidence type="ECO:0000313" key="1">
    <source>
        <dbReference type="EMBL" id="GBE87319.1"/>
    </source>
</evidence>
<dbReference type="GeneID" id="38784236"/>
<proteinExistence type="predicted"/>
<dbReference type="InParanoid" id="A0A401GYT5"/>
<protein>
    <submittedName>
        <fullName evidence="1">Uncharacterized protein</fullName>
    </submittedName>
</protein>
<comment type="caution">
    <text evidence="1">The sequence shown here is derived from an EMBL/GenBank/DDBJ whole genome shotgun (WGS) entry which is preliminary data.</text>
</comment>
<evidence type="ECO:0000313" key="2">
    <source>
        <dbReference type="Proteomes" id="UP000287166"/>
    </source>
</evidence>
<dbReference type="AlphaFoldDB" id="A0A401GYT5"/>
<reference evidence="1 2" key="1">
    <citation type="journal article" date="2018" name="Sci. Rep.">
        <title>Genome sequence of the cauliflower mushroom Sparassis crispa (Hanabiratake) and its association with beneficial usage.</title>
        <authorList>
            <person name="Kiyama R."/>
            <person name="Furutani Y."/>
            <person name="Kawaguchi K."/>
            <person name="Nakanishi T."/>
        </authorList>
    </citation>
    <scope>NUCLEOTIDE SEQUENCE [LARGE SCALE GENOMIC DNA]</scope>
</reference>
<name>A0A401GYT5_9APHY</name>
<gene>
    <name evidence="1" type="ORF">SCP_1005670</name>
</gene>
<sequence>MARRRRTWWLKVPVTREQLARQLKTCRRFYLVTLLATSDRIIFPLYLPVNNLPPYRRDLSPRFDILLSEHPALLDAETTPLAQQGRFMKGFSQCISGHGVRGHFGTIDAIVLDDEYMPMLAISRHSTHLA</sequence>
<dbReference type="RefSeq" id="XP_027618232.1">
    <property type="nucleotide sequence ID" value="XM_027762431.1"/>
</dbReference>
<accession>A0A401GYT5</accession>
<dbReference type="EMBL" id="BFAD01000010">
    <property type="protein sequence ID" value="GBE87319.1"/>
    <property type="molecule type" value="Genomic_DNA"/>
</dbReference>